<dbReference type="PANTHER" id="PTHR40635">
    <property type="match status" value="1"/>
</dbReference>
<reference evidence="2" key="1">
    <citation type="submission" date="2022-07" db="EMBL/GenBank/DDBJ databases">
        <title>The genome of Lyophyllum shimeji provides insight into the initial evolution of ectomycorrhizal fungal genome.</title>
        <authorList>
            <person name="Kobayashi Y."/>
            <person name="Shibata T."/>
            <person name="Hirakawa H."/>
            <person name="Shigenobu S."/>
            <person name="Nishiyama T."/>
            <person name="Yamada A."/>
            <person name="Hasebe M."/>
            <person name="Kawaguchi M."/>
        </authorList>
    </citation>
    <scope>NUCLEOTIDE SEQUENCE</scope>
    <source>
        <strain evidence="2">AT787</strain>
    </source>
</reference>
<comment type="caution">
    <text evidence="2">The sequence shown here is derived from an EMBL/GenBank/DDBJ whole genome shotgun (WGS) entry which is preliminary data.</text>
</comment>
<evidence type="ECO:0000256" key="1">
    <source>
        <dbReference type="SAM" id="MobiDB-lite"/>
    </source>
</evidence>
<sequence>MPFKTRNPYYLRISATSVLPVYLYLDERHLAWMSDTVLQQVLADLRPHILPKLKAEASIVPGSASSLKKATVDTHRGETYQFCYFFRKTEPHSVLVKVFKELCGTTSAETARNASPPVPSSSRPPRGKRKSKADVAEQPKDVAARKKRRTKGKGKARDEADKLSTSSGEDYDYDLNPAEPRRSRRPKKTPIGAYRETDGDGSPIEIPAESGGQAVDVDMAEQAVPAETPGLESSPSGNMDIDHAPDSEAAPPTSLELEIEEEEKPKPVLRLNYQGFNIYGHCLCIVVEPWPPIRAATRAPSVVSALTREPSIAPPVSAPTPGPGMREKTPLFLPDDWRERSVTPAPFRGQSIPPSTTSLLDPRFSEDSDESEDDGGMMQFSQVLNNAGDARAGAADDDEDADTGMFFGDADETREL</sequence>
<dbReference type="OrthoDB" id="5374757at2759"/>
<feature type="region of interest" description="Disordered" evidence="1">
    <location>
        <begin position="108"/>
        <end position="209"/>
    </location>
</feature>
<organism evidence="2 3">
    <name type="scientific">Lyophyllum shimeji</name>
    <name type="common">Hon-shimeji</name>
    <name type="synonym">Tricholoma shimeji</name>
    <dbReference type="NCBI Taxonomy" id="47721"/>
    <lineage>
        <taxon>Eukaryota</taxon>
        <taxon>Fungi</taxon>
        <taxon>Dikarya</taxon>
        <taxon>Basidiomycota</taxon>
        <taxon>Agaricomycotina</taxon>
        <taxon>Agaricomycetes</taxon>
        <taxon>Agaricomycetidae</taxon>
        <taxon>Agaricales</taxon>
        <taxon>Tricholomatineae</taxon>
        <taxon>Lyophyllaceae</taxon>
        <taxon>Lyophyllum</taxon>
    </lineage>
</organism>
<dbReference type="PANTHER" id="PTHR40635:SF1">
    <property type="match status" value="1"/>
</dbReference>
<dbReference type="AlphaFoldDB" id="A0A9P3PD82"/>
<evidence type="ECO:0000313" key="3">
    <source>
        <dbReference type="Proteomes" id="UP001063166"/>
    </source>
</evidence>
<feature type="compositionally biased region" description="Basic residues" evidence="1">
    <location>
        <begin position="145"/>
        <end position="154"/>
    </location>
</feature>
<dbReference type="Proteomes" id="UP001063166">
    <property type="component" value="Unassembled WGS sequence"/>
</dbReference>
<keyword evidence="3" id="KW-1185">Reference proteome</keyword>
<feature type="region of interest" description="Disordered" evidence="1">
    <location>
        <begin position="342"/>
        <end position="416"/>
    </location>
</feature>
<gene>
    <name evidence="2" type="ORF">LshimejAT787_0108040</name>
</gene>
<name>A0A9P3PD82_LYOSH</name>
<protein>
    <submittedName>
        <fullName evidence="2">Uncharacterized protein</fullName>
    </submittedName>
</protein>
<proteinExistence type="predicted"/>
<evidence type="ECO:0000313" key="2">
    <source>
        <dbReference type="EMBL" id="GLB33920.1"/>
    </source>
</evidence>
<feature type="region of interest" description="Disordered" evidence="1">
    <location>
        <begin position="226"/>
        <end position="254"/>
    </location>
</feature>
<feature type="compositionally biased region" description="Basic and acidic residues" evidence="1">
    <location>
        <begin position="132"/>
        <end position="144"/>
    </location>
</feature>
<dbReference type="EMBL" id="BRPK01000001">
    <property type="protein sequence ID" value="GLB33920.1"/>
    <property type="molecule type" value="Genomic_DNA"/>
</dbReference>
<accession>A0A9P3PD82</accession>